<protein>
    <submittedName>
        <fullName evidence="1">Uncharacterized protein</fullName>
    </submittedName>
</protein>
<dbReference type="Proteomes" id="UP000014018">
    <property type="component" value="Unassembled WGS sequence"/>
</dbReference>
<organism evidence="1 2">
    <name type="scientific">Bacillus cereus VD133</name>
    <dbReference type="NCBI Taxonomy" id="1053233"/>
    <lineage>
        <taxon>Bacteria</taxon>
        <taxon>Bacillati</taxon>
        <taxon>Bacillota</taxon>
        <taxon>Bacilli</taxon>
        <taxon>Bacillales</taxon>
        <taxon>Bacillaceae</taxon>
        <taxon>Bacillus</taxon>
        <taxon>Bacillus cereus group</taxon>
    </lineage>
</organism>
<evidence type="ECO:0000313" key="2">
    <source>
        <dbReference type="Proteomes" id="UP000014018"/>
    </source>
</evidence>
<evidence type="ECO:0000313" key="1">
    <source>
        <dbReference type="EMBL" id="EOO24058.1"/>
    </source>
</evidence>
<name>A0A9W5PJH6_BACCE</name>
<gene>
    <name evidence="1" type="ORF">IIU_06903</name>
</gene>
<reference evidence="1 2" key="1">
    <citation type="submission" date="2012-12" db="EMBL/GenBank/DDBJ databases">
        <title>The Genome Sequence of Bacillus cereus VD133.</title>
        <authorList>
            <consortium name="The Broad Institute Genome Sequencing Platform"/>
            <consortium name="The Broad Institute Genome Sequencing Center for Infectious Disease"/>
            <person name="Feldgarden M."/>
            <person name="Van der Auwera G.A."/>
            <person name="Mahillon J."/>
            <person name="Duprez V."/>
            <person name="Timmery S."/>
            <person name="Mattelet C."/>
            <person name="Dierick K."/>
            <person name="Sun M."/>
            <person name="Yu Z."/>
            <person name="Zhu L."/>
            <person name="Hu X."/>
            <person name="Shank E.B."/>
            <person name="Swiecicka I."/>
            <person name="Hansen B.M."/>
            <person name="Andrup L."/>
            <person name="Walker B."/>
            <person name="Young S.K."/>
            <person name="Zeng Q."/>
            <person name="Gargeya S."/>
            <person name="Fitzgerald M."/>
            <person name="Haas B."/>
            <person name="Abouelleil A."/>
            <person name="Alvarado L."/>
            <person name="Arachchi H.M."/>
            <person name="Berlin A.M."/>
            <person name="Chapman S.B."/>
            <person name="Dewar J."/>
            <person name="Goldberg J."/>
            <person name="Griggs A."/>
            <person name="Gujja S."/>
            <person name="Hansen M."/>
            <person name="Howarth C."/>
            <person name="Imamovic A."/>
            <person name="Larimer J."/>
            <person name="McCowan C."/>
            <person name="Murphy C."/>
            <person name="Neiman D."/>
            <person name="Pearson M."/>
            <person name="Priest M."/>
            <person name="Roberts A."/>
            <person name="Saif S."/>
            <person name="Shea T."/>
            <person name="Sisk P."/>
            <person name="Sykes S."/>
            <person name="Wortman J."/>
            <person name="Nusbaum C."/>
            <person name="Birren B."/>
        </authorList>
    </citation>
    <scope>NUCLEOTIDE SEQUENCE [LARGE SCALE GENOMIC DNA]</scope>
    <source>
        <strain evidence="1 2">VD133</strain>
    </source>
</reference>
<sequence>MQTVIKKKVYHIIYTIISPLGEKYRPEEIQLYATSEEEAVQTIELEIRRRMGTKYQIEVTCLNIDLSKPCQMTLF</sequence>
<dbReference type="RefSeq" id="WP_016110586.1">
    <property type="nucleotide sequence ID" value="NZ_KB976177.1"/>
</dbReference>
<comment type="caution">
    <text evidence="1">The sequence shown here is derived from an EMBL/GenBank/DDBJ whole genome shotgun (WGS) entry which is preliminary data.</text>
</comment>
<proteinExistence type="predicted"/>
<dbReference type="AlphaFoldDB" id="A0A9W5PJH6"/>
<dbReference type="EMBL" id="AHFB01000182">
    <property type="protein sequence ID" value="EOO24058.1"/>
    <property type="molecule type" value="Genomic_DNA"/>
</dbReference>
<accession>A0A9W5PJH6</accession>